<dbReference type="EC" id="2.3.1.39" evidence="4"/>
<comment type="similarity">
    <text evidence="4">Belongs to the fabD family.</text>
</comment>
<accession>A0A926EE47</accession>
<dbReference type="InterPro" id="IPR014043">
    <property type="entry name" value="Acyl_transferase_dom"/>
</dbReference>
<keyword evidence="8" id="KW-1185">Reference proteome</keyword>
<evidence type="ECO:0000256" key="4">
    <source>
        <dbReference type="PIRNR" id="PIRNR000446"/>
    </source>
</evidence>
<keyword evidence="2 4" id="KW-0012">Acyltransferase</keyword>
<protein>
    <recommendedName>
        <fullName evidence="4">Malonyl CoA-acyl carrier protein transacylase</fullName>
        <ecNumber evidence="4">2.3.1.39</ecNumber>
    </recommendedName>
</protein>
<comment type="catalytic activity">
    <reaction evidence="3 4">
        <text>holo-[ACP] + malonyl-CoA = malonyl-[ACP] + CoA</text>
        <dbReference type="Rhea" id="RHEA:41792"/>
        <dbReference type="Rhea" id="RHEA-COMP:9623"/>
        <dbReference type="Rhea" id="RHEA-COMP:9685"/>
        <dbReference type="ChEBI" id="CHEBI:57287"/>
        <dbReference type="ChEBI" id="CHEBI:57384"/>
        <dbReference type="ChEBI" id="CHEBI:64479"/>
        <dbReference type="ChEBI" id="CHEBI:78449"/>
        <dbReference type="EC" id="2.3.1.39"/>
    </reaction>
</comment>
<dbReference type="GO" id="GO:0006633">
    <property type="term" value="P:fatty acid biosynthetic process"/>
    <property type="evidence" value="ECO:0007669"/>
    <property type="project" value="TreeGrafter"/>
</dbReference>
<evidence type="ECO:0000256" key="3">
    <source>
        <dbReference type="ARBA" id="ARBA00048462"/>
    </source>
</evidence>
<dbReference type="Pfam" id="PF00698">
    <property type="entry name" value="Acyl_transf_1"/>
    <property type="match status" value="1"/>
</dbReference>
<dbReference type="Gene3D" id="3.30.70.250">
    <property type="entry name" value="Malonyl-CoA ACP transacylase, ACP-binding"/>
    <property type="match status" value="1"/>
</dbReference>
<dbReference type="SUPFAM" id="SSF55048">
    <property type="entry name" value="Probable ACP-binding domain of malonyl-CoA ACP transacylase"/>
    <property type="match status" value="1"/>
</dbReference>
<dbReference type="SUPFAM" id="SSF52151">
    <property type="entry name" value="FabD/lysophospholipase-like"/>
    <property type="match status" value="1"/>
</dbReference>
<dbReference type="GO" id="GO:0005829">
    <property type="term" value="C:cytosol"/>
    <property type="evidence" value="ECO:0007669"/>
    <property type="project" value="TreeGrafter"/>
</dbReference>
<comment type="caution">
    <text evidence="7">The sequence shown here is derived from an EMBL/GenBank/DDBJ whole genome shotgun (WGS) entry which is preliminary data.</text>
</comment>
<reference evidence="7" key="1">
    <citation type="submission" date="2020-08" db="EMBL/GenBank/DDBJ databases">
        <title>Genome public.</title>
        <authorList>
            <person name="Liu C."/>
            <person name="Sun Q."/>
        </authorList>
    </citation>
    <scope>NUCLEOTIDE SEQUENCE</scope>
    <source>
        <strain evidence="7">NSJ-54</strain>
    </source>
</reference>
<dbReference type="InterPro" id="IPR024925">
    <property type="entry name" value="Malonyl_CoA-ACP_transAc"/>
</dbReference>
<dbReference type="PANTHER" id="PTHR42681:SF1">
    <property type="entry name" value="MALONYL-COA-ACYL CARRIER PROTEIN TRANSACYLASE, MITOCHONDRIAL"/>
    <property type="match status" value="1"/>
</dbReference>
<dbReference type="PIRSF" id="PIRSF000446">
    <property type="entry name" value="Mct"/>
    <property type="match status" value="1"/>
</dbReference>
<proteinExistence type="inferred from homology"/>
<evidence type="ECO:0000256" key="5">
    <source>
        <dbReference type="PIRSR" id="PIRSR000446-1"/>
    </source>
</evidence>
<keyword evidence="1 4" id="KW-0808">Transferase</keyword>
<organism evidence="7 8">
    <name type="scientific">Zongyangia hominis</name>
    <dbReference type="NCBI Taxonomy" id="2763677"/>
    <lineage>
        <taxon>Bacteria</taxon>
        <taxon>Bacillati</taxon>
        <taxon>Bacillota</taxon>
        <taxon>Clostridia</taxon>
        <taxon>Eubacteriales</taxon>
        <taxon>Oscillospiraceae</taxon>
        <taxon>Zongyangia</taxon>
    </lineage>
</organism>
<dbReference type="PANTHER" id="PTHR42681">
    <property type="entry name" value="MALONYL-COA-ACYL CARRIER PROTEIN TRANSACYLASE, MITOCHONDRIAL"/>
    <property type="match status" value="1"/>
</dbReference>
<gene>
    <name evidence="7" type="ORF">H8709_05275</name>
</gene>
<dbReference type="SMART" id="SM00827">
    <property type="entry name" value="PKS_AT"/>
    <property type="match status" value="1"/>
</dbReference>
<dbReference type="RefSeq" id="WP_262397338.1">
    <property type="nucleotide sequence ID" value="NZ_JACRTC010000003.1"/>
</dbReference>
<dbReference type="InterPro" id="IPR016035">
    <property type="entry name" value="Acyl_Trfase/lysoPLipase"/>
</dbReference>
<evidence type="ECO:0000313" key="8">
    <source>
        <dbReference type="Proteomes" id="UP000660861"/>
    </source>
</evidence>
<feature type="active site" evidence="5">
    <location>
        <position position="91"/>
    </location>
</feature>
<dbReference type="EMBL" id="JACRTC010000003">
    <property type="protein sequence ID" value="MBC8570236.1"/>
    <property type="molecule type" value="Genomic_DNA"/>
</dbReference>
<evidence type="ECO:0000256" key="1">
    <source>
        <dbReference type="ARBA" id="ARBA00022679"/>
    </source>
</evidence>
<dbReference type="AlphaFoldDB" id="A0A926EE47"/>
<dbReference type="InterPro" id="IPR016036">
    <property type="entry name" value="Malonyl_transacylase_ACP-bd"/>
</dbReference>
<evidence type="ECO:0000313" key="7">
    <source>
        <dbReference type="EMBL" id="MBC8570236.1"/>
    </source>
</evidence>
<dbReference type="InterPro" id="IPR050858">
    <property type="entry name" value="Mal-CoA-ACP_Trans/PKS_FabD"/>
</dbReference>
<sequence length="308" mass="32716">MTKVAYLFAGQGSQYCGMGKEFYDTSPAVRQIYECAGDILGRDIAAVSFGEDADALSQTINAQPAIFAMSLACYTLCKDHLPPAMAMAGHSLGEYAALCANGVMSMEDGFRVIDARARAMQQAGERHPGAMYAIVGCDPEKVGEVCEGIDGYVLPVNYNSPVQTVIAGELDAAAKAVEVFTQMGHRAVKLGVSAAFHSRLMEEAAVSFKEAIASIPFGKGKAPFYSNVTGDCDADLTDMPSYLARHMVSPVLFTKELANIRQAGASIFVELGPGKVLTGLVRKTLKGMPNLHIENKKTLGTAIAELSL</sequence>
<feature type="active site" evidence="5">
    <location>
        <position position="197"/>
    </location>
</feature>
<name>A0A926EE47_9FIRM</name>
<evidence type="ECO:0000259" key="6">
    <source>
        <dbReference type="SMART" id="SM00827"/>
    </source>
</evidence>
<evidence type="ECO:0000256" key="2">
    <source>
        <dbReference type="ARBA" id="ARBA00023315"/>
    </source>
</evidence>
<dbReference type="GO" id="GO:0004314">
    <property type="term" value="F:[acyl-carrier-protein] S-malonyltransferase activity"/>
    <property type="evidence" value="ECO:0007669"/>
    <property type="project" value="UniProtKB-EC"/>
</dbReference>
<dbReference type="Gene3D" id="3.40.366.10">
    <property type="entry name" value="Malonyl-Coenzyme A Acyl Carrier Protein, domain 2"/>
    <property type="match status" value="1"/>
</dbReference>
<dbReference type="Proteomes" id="UP000660861">
    <property type="component" value="Unassembled WGS sequence"/>
</dbReference>
<dbReference type="InterPro" id="IPR001227">
    <property type="entry name" value="Ac_transferase_dom_sf"/>
</dbReference>
<feature type="domain" description="Malonyl-CoA:ACP transacylase (MAT)" evidence="6">
    <location>
        <begin position="7"/>
        <end position="306"/>
    </location>
</feature>